<dbReference type="GO" id="GO:0005847">
    <property type="term" value="C:mRNA cleavage and polyadenylation specificity factor complex"/>
    <property type="evidence" value="ECO:0007669"/>
    <property type="project" value="InterPro"/>
</dbReference>
<dbReference type="SUPFAM" id="SSF56281">
    <property type="entry name" value="Metallo-hydrolase/oxidoreductase"/>
    <property type="match status" value="1"/>
</dbReference>
<evidence type="ECO:0000256" key="4">
    <source>
        <dbReference type="ARBA" id="ARBA00023242"/>
    </source>
</evidence>
<dbReference type="InterPro" id="IPR027075">
    <property type="entry name" value="CPSF2"/>
</dbReference>
<evidence type="ECO:0000256" key="2">
    <source>
        <dbReference type="ARBA" id="ARBA00010624"/>
    </source>
</evidence>
<dbReference type="EMBL" id="UYRT01081772">
    <property type="protein sequence ID" value="VDN24964.1"/>
    <property type="molecule type" value="Genomic_DNA"/>
</dbReference>
<gene>
    <name evidence="7" type="ORF">GPUH_LOCUS14893</name>
</gene>
<keyword evidence="4 5" id="KW-0539">Nucleus</keyword>
<keyword evidence="5" id="KW-0694">RNA-binding</keyword>
<dbReference type="PANTHER" id="PTHR45922:SF1">
    <property type="entry name" value="CLEAVAGE AND POLYADENYLATION SPECIFICITY FACTOR SUBUNIT 2"/>
    <property type="match status" value="1"/>
</dbReference>
<accession>A0A183E1Q1</accession>
<dbReference type="WBParaSite" id="GPUH_0001491201-mRNA-1">
    <property type="protein sequence ID" value="GPUH_0001491201-mRNA-1"/>
    <property type="gene ID" value="GPUH_0001491201"/>
</dbReference>
<dbReference type="GO" id="GO:0003723">
    <property type="term" value="F:RNA binding"/>
    <property type="evidence" value="ECO:0007669"/>
    <property type="project" value="UniProtKB-KW"/>
</dbReference>
<reference evidence="9" key="1">
    <citation type="submission" date="2016-06" db="UniProtKB">
        <authorList>
            <consortium name="WormBaseParasite"/>
        </authorList>
    </citation>
    <scope>IDENTIFICATION</scope>
</reference>
<keyword evidence="8" id="KW-1185">Reference proteome</keyword>
<dbReference type="SMART" id="SM01027">
    <property type="entry name" value="Beta-Casp"/>
    <property type="match status" value="1"/>
</dbReference>
<evidence type="ECO:0000256" key="1">
    <source>
        <dbReference type="ARBA" id="ARBA00004123"/>
    </source>
</evidence>
<comment type="similarity">
    <text evidence="2 5">Belongs to the metallo-beta-lactamase superfamily. RNA-metabolizing metallo-beta-lactamase-like family. CPSF2/YSH1 subfamily.</text>
</comment>
<dbReference type="GO" id="GO:0006398">
    <property type="term" value="P:mRNA 3'-end processing by stem-loop binding and cleavage"/>
    <property type="evidence" value="ECO:0007669"/>
    <property type="project" value="InterPro"/>
</dbReference>
<dbReference type="InterPro" id="IPR011108">
    <property type="entry name" value="RMMBL"/>
</dbReference>
<evidence type="ECO:0000256" key="5">
    <source>
        <dbReference type="RuleBase" id="RU365006"/>
    </source>
</evidence>
<dbReference type="InterPro" id="IPR025069">
    <property type="entry name" value="Cpsf2_C"/>
</dbReference>
<evidence type="ECO:0000313" key="8">
    <source>
        <dbReference type="Proteomes" id="UP000271098"/>
    </source>
</evidence>
<evidence type="ECO:0000313" key="9">
    <source>
        <dbReference type="WBParaSite" id="GPUH_0001491201-mRNA-1"/>
    </source>
</evidence>
<sequence length="536" mass="60052">MTYNLVMLSYVASSVVEFAKSQVEWMSDKVLKSFEVGRYNPFQFRHVQLCHTLTELIRVRSPKVVLVSGLDMESGFSRELFLDWCTDVKNTVIITGRSGDRTLGARLIRMAEQSAENPNGSINRNLTIEVKRRIRLDGAELKNYRAMKLAEEREATRIRLENSRRNARLEHADSSEDSDDDTVMVLGASTAGAAGKLFVASRQASTGADNGHFGNNSAAASADVTATHIAEQRSHDIMWKWEQQQKSSFFKQSKKSFPMFPYIEEKTRWDDYGEVIRPEEYMVSDTAALPPHPAESKDAGGAGSDCDEQVTLLQEEREWPSKCISQIVKMEVLCKVDFIDFEGRSDGESVKKILSQIKPKQMIIVHGSSAATRHLAQYAQQQNIVQVKDAELSWLDARITRRKTVTAAQSVTEESAEAGAGRENDVEIMEHDGVESEEKRLNNLKVASADTFCLEPMISANIPSHQAVFVNDPKLSDLKHLLSSNGFRAEFSSGVLYVNNVASIRRNEAGRFHVEGCASEDYYKIRDIVYAQFAVV</sequence>
<dbReference type="Pfam" id="PF07521">
    <property type="entry name" value="RMMBL"/>
    <property type="match status" value="1"/>
</dbReference>
<dbReference type="Gene3D" id="3.40.50.10890">
    <property type="match status" value="1"/>
</dbReference>
<proteinExistence type="inferred from homology"/>
<keyword evidence="3 5" id="KW-0507">mRNA processing</keyword>
<dbReference type="PANTHER" id="PTHR45922">
    <property type="entry name" value="CLEAVAGE AND POLYADENYLATION SPECIFICITY FACTOR SUBUNIT 2"/>
    <property type="match status" value="1"/>
</dbReference>
<dbReference type="Proteomes" id="UP000271098">
    <property type="component" value="Unassembled WGS sequence"/>
</dbReference>
<evidence type="ECO:0000313" key="7">
    <source>
        <dbReference type="EMBL" id="VDN24964.1"/>
    </source>
</evidence>
<evidence type="ECO:0000256" key="3">
    <source>
        <dbReference type="ARBA" id="ARBA00022664"/>
    </source>
</evidence>
<organism evidence="9">
    <name type="scientific">Gongylonema pulchrum</name>
    <dbReference type="NCBI Taxonomy" id="637853"/>
    <lineage>
        <taxon>Eukaryota</taxon>
        <taxon>Metazoa</taxon>
        <taxon>Ecdysozoa</taxon>
        <taxon>Nematoda</taxon>
        <taxon>Chromadorea</taxon>
        <taxon>Rhabditida</taxon>
        <taxon>Spirurina</taxon>
        <taxon>Spiruromorpha</taxon>
        <taxon>Spiruroidea</taxon>
        <taxon>Gongylonematidae</taxon>
        <taxon>Gongylonema</taxon>
    </lineage>
</organism>
<dbReference type="AlphaFoldDB" id="A0A183E1Q1"/>
<comment type="subcellular location">
    <subcellularLocation>
        <location evidence="1 5">Nucleus</location>
    </subcellularLocation>
</comment>
<evidence type="ECO:0000259" key="6">
    <source>
        <dbReference type="SMART" id="SM01027"/>
    </source>
</evidence>
<reference evidence="7 8" key="2">
    <citation type="submission" date="2018-11" db="EMBL/GenBank/DDBJ databases">
        <authorList>
            <consortium name="Pathogen Informatics"/>
        </authorList>
    </citation>
    <scope>NUCLEOTIDE SEQUENCE [LARGE SCALE GENOMIC DNA]</scope>
</reference>
<dbReference type="Pfam" id="PF10996">
    <property type="entry name" value="Beta-Casp"/>
    <property type="match status" value="1"/>
</dbReference>
<feature type="domain" description="Beta-Casp" evidence="6">
    <location>
        <begin position="1"/>
        <end position="107"/>
    </location>
</feature>
<name>A0A183E1Q1_9BILA</name>
<dbReference type="InterPro" id="IPR022712">
    <property type="entry name" value="Beta_Casp"/>
</dbReference>
<dbReference type="Pfam" id="PF13299">
    <property type="entry name" value="CPSF100_C"/>
    <property type="match status" value="1"/>
</dbReference>
<dbReference type="OrthoDB" id="64353at2759"/>
<protein>
    <recommendedName>
        <fullName evidence="5">Cleavage and polyadenylation specificity factor subunit 2</fullName>
    </recommendedName>
    <alternativeName>
        <fullName evidence="5">Cleavage and polyadenylation specificity factor 100 kDa subunit</fullName>
    </alternativeName>
</protein>
<dbReference type="InterPro" id="IPR036866">
    <property type="entry name" value="RibonucZ/Hydroxyglut_hydro"/>
</dbReference>